<keyword evidence="2" id="KW-1185">Reference proteome</keyword>
<name>A0A2P1PLI8_9GAMM</name>
<sequence>MASYQLELQSPPSDERSFELWLQHAAGRIIFEDVRDYAKGKMDPNLSSEAKAAAEKAINDAVYGLMMVIDGVAGSLRNGQQAVEISAVVSLLNRSSGEVAAQLDLREGDGMCMGYHGWIEGDFGEDPIVVDDRNAGSACDA</sequence>
<accession>A0A2P1PLI8</accession>
<evidence type="ECO:0000313" key="2">
    <source>
        <dbReference type="Proteomes" id="UP000241074"/>
    </source>
</evidence>
<reference evidence="1 2" key="2">
    <citation type="submission" date="2018-03" db="EMBL/GenBank/DDBJ databases">
        <authorList>
            <person name="Keele B.F."/>
        </authorList>
    </citation>
    <scope>NUCLEOTIDE SEQUENCE [LARGE SCALE GENOMIC DNA]</scope>
    <source>
        <strain evidence="1 2">D13</strain>
    </source>
</reference>
<reference evidence="1 2" key="1">
    <citation type="submission" date="2018-03" db="EMBL/GenBank/DDBJ databases">
        <title>Ahniella affigens gen. nov., sp. nov., a gammaproteobacterium isolated from sandy soil near a stream.</title>
        <authorList>
            <person name="Ko Y."/>
            <person name="Kim J.-H."/>
        </authorList>
    </citation>
    <scope>NUCLEOTIDE SEQUENCE [LARGE SCALE GENOMIC DNA]</scope>
    <source>
        <strain evidence="1 2">D13</strain>
    </source>
</reference>
<dbReference type="OrthoDB" id="7063902at2"/>
<protein>
    <submittedName>
        <fullName evidence="1">Uncharacterized protein</fullName>
    </submittedName>
</protein>
<organism evidence="1 2">
    <name type="scientific">Ahniella affigens</name>
    <dbReference type="NCBI Taxonomy" id="2021234"/>
    <lineage>
        <taxon>Bacteria</taxon>
        <taxon>Pseudomonadati</taxon>
        <taxon>Pseudomonadota</taxon>
        <taxon>Gammaproteobacteria</taxon>
        <taxon>Lysobacterales</taxon>
        <taxon>Rhodanobacteraceae</taxon>
        <taxon>Ahniella</taxon>
    </lineage>
</organism>
<dbReference type="Proteomes" id="UP000241074">
    <property type="component" value="Chromosome"/>
</dbReference>
<proteinExistence type="predicted"/>
<dbReference type="AlphaFoldDB" id="A0A2P1PLI8"/>
<dbReference type="EMBL" id="CP027860">
    <property type="protein sequence ID" value="AVP95695.1"/>
    <property type="molecule type" value="Genomic_DNA"/>
</dbReference>
<dbReference type="KEGG" id="xba:C7S18_00125"/>
<evidence type="ECO:0000313" key="1">
    <source>
        <dbReference type="EMBL" id="AVP95695.1"/>
    </source>
</evidence>
<gene>
    <name evidence="1" type="ORF">C7S18_00125</name>
</gene>